<sequence length="222" mass="25752">MLSDFAKSTLKECRRKNVRNCCYMWDCVSPDETPEDYVQRFKLRFWSDSDATIVDCEQGEMDGKSDYESVRVKEVKLIGEVWRALWYLLWVPHQPIHDTWTKYKETSINDQIHGHYLPIYCKLFYFEAVRYRKEHPGPEYPCPACNRLLKYRPVKVFDGKALEQTFKSSGTPEECGVNPGKGSDKPFYMELSGDEPYREMAAKDIGVVALGVQPVSQSPAPR</sequence>
<reference evidence="1" key="1">
    <citation type="submission" date="2019-10" db="EMBL/GenBank/DDBJ databases">
        <authorList>
            <consortium name="DOE Joint Genome Institute"/>
            <person name="Kuo A."/>
            <person name="Miyauchi S."/>
            <person name="Kiss E."/>
            <person name="Drula E."/>
            <person name="Kohler A."/>
            <person name="Sanchez-Garcia M."/>
            <person name="Andreopoulos B."/>
            <person name="Barry K.W."/>
            <person name="Bonito G."/>
            <person name="Buee M."/>
            <person name="Carver A."/>
            <person name="Chen C."/>
            <person name="Cichocki N."/>
            <person name="Clum A."/>
            <person name="Culley D."/>
            <person name="Crous P.W."/>
            <person name="Fauchery L."/>
            <person name="Girlanda M."/>
            <person name="Hayes R."/>
            <person name="Keri Z."/>
            <person name="Labutti K."/>
            <person name="Lipzen A."/>
            <person name="Lombard V."/>
            <person name="Magnuson J."/>
            <person name="Maillard F."/>
            <person name="Morin E."/>
            <person name="Murat C."/>
            <person name="Nolan M."/>
            <person name="Ohm R."/>
            <person name="Pangilinan J."/>
            <person name="Pereira M."/>
            <person name="Perotto S."/>
            <person name="Peter M."/>
            <person name="Riley R."/>
            <person name="Sitrit Y."/>
            <person name="Stielow B."/>
            <person name="Szollosi G."/>
            <person name="Zifcakova L."/>
            <person name="Stursova M."/>
            <person name="Spatafora J.W."/>
            <person name="Tedersoo L."/>
            <person name="Vaario L.-M."/>
            <person name="Yamada A."/>
            <person name="Yan M."/>
            <person name="Wang P."/>
            <person name="Xu J."/>
            <person name="Bruns T."/>
            <person name="Baldrian P."/>
            <person name="Vilgalys R."/>
            <person name="Henrissat B."/>
            <person name="Grigoriev I.V."/>
            <person name="Hibbett D."/>
            <person name="Nagy L.G."/>
            <person name="Martin F.M."/>
        </authorList>
    </citation>
    <scope>NUCLEOTIDE SEQUENCE</scope>
    <source>
        <strain evidence="1">P2</strain>
    </source>
</reference>
<protein>
    <submittedName>
        <fullName evidence="1">Uncharacterized protein</fullName>
    </submittedName>
</protein>
<evidence type="ECO:0000313" key="1">
    <source>
        <dbReference type="EMBL" id="KAF9644162.1"/>
    </source>
</evidence>
<name>A0ACB6Z3R1_THEGA</name>
<accession>A0ACB6Z3R1</accession>
<reference evidence="1" key="2">
    <citation type="journal article" date="2020" name="Nat. Commun.">
        <title>Large-scale genome sequencing of mycorrhizal fungi provides insights into the early evolution of symbiotic traits.</title>
        <authorList>
            <person name="Miyauchi S."/>
            <person name="Kiss E."/>
            <person name="Kuo A."/>
            <person name="Drula E."/>
            <person name="Kohler A."/>
            <person name="Sanchez-Garcia M."/>
            <person name="Morin E."/>
            <person name="Andreopoulos B."/>
            <person name="Barry K.W."/>
            <person name="Bonito G."/>
            <person name="Buee M."/>
            <person name="Carver A."/>
            <person name="Chen C."/>
            <person name="Cichocki N."/>
            <person name="Clum A."/>
            <person name="Culley D."/>
            <person name="Crous P.W."/>
            <person name="Fauchery L."/>
            <person name="Girlanda M."/>
            <person name="Hayes R.D."/>
            <person name="Keri Z."/>
            <person name="LaButti K."/>
            <person name="Lipzen A."/>
            <person name="Lombard V."/>
            <person name="Magnuson J."/>
            <person name="Maillard F."/>
            <person name="Murat C."/>
            <person name="Nolan M."/>
            <person name="Ohm R.A."/>
            <person name="Pangilinan J."/>
            <person name="Pereira M.F."/>
            <person name="Perotto S."/>
            <person name="Peter M."/>
            <person name="Pfister S."/>
            <person name="Riley R."/>
            <person name="Sitrit Y."/>
            <person name="Stielow J.B."/>
            <person name="Szollosi G."/>
            <person name="Zifcakova L."/>
            <person name="Stursova M."/>
            <person name="Spatafora J.W."/>
            <person name="Tedersoo L."/>
            <person name="Vaario L.M."/>
            <person name="Yamada A."/>
            <person name="Yan M."/>
            <person name="Wang P."/>
            <person name="Xu J."/>
            <person name="Bruns T."/>
            <person name="Baldrian P."/>
            <person name="Vilgalys R."/>
            <person name="Dunand C."/>
            <person name="Henrissat B."/>
            <person name="Grigoriev I.V."/>
            <person name="Hibbett D."/>
            <person name="Nagy L.G."/>
            <person name="Martin F.M."/>
        </authorList>
    </citation>
    <scope>NUCLEOTIDE SEQUENCE</scope>
    <source>
        <strain evidence="1">P2</strain>
    </source>
</reference>
<organism evidence="1 2">
    <name type="scientific">Thelephora ganbajun</name>
    <name type="common">Ganba fungus</name>
    <dbReference type="NCBI Taxonomy" id="370292"/>
    <lineage>
        <taxon>Eukaryota</taxon>
        <taxon>Fungi</taxon>
        <taxon>Dikarya</taxon>
        <taxon>Basidiomycota</taxon>
        <taxon>Agaricomycotina</taxon>
        <taxon>Agaricomycetes</taxon>
        <taxon>Thelephorales</taxon>
        <taxon>Thelephoraceae</taxon>
        <taxon>Thelephora</taxon>
    </lineage>
</organism>
<keyword evidence="2" id="KW-1185">Reference proteome</keyword>
<evidence type="ECO:0000313" key="2">
    <source>
        <dbReference type="Proteomes" id="UP000886501"/>
    </source>
</evidence>
<proteinExistence type="predicted"/>
<dbReference type="EMBL" id="MU118156">
    <property type="protein sequence ID" value="KAF9644162.1"/>
    <property type="molecule type" value="Genomic_DNA"/>
</dbReference>
<gene>
    <name evidence="1" type="ORF">BDM02DRAFT_3131945</name>
</gene>
<comment type="caution">
    <text evidence="1">The sequence shown here is derived from an EMBL/GenBank/DDBJ whole genome shotgun (WGS) entry which is preliminary data.</text>
</comment>
<dbReference type="Proteomes" id="UP000886501">
    <property type="component" value="Unassembled WGS sequence"/>
</dbReference>